<dbReference type="InterPro" id="IPR005149">
    <property type="entry name" value="Tscrpt_reg_PadR_N"/>
</dbReference>
<dbReference type="Gene3D" id="1.10.10.10">
    <property type="entry name" value="Winged helix-like DNA-binding domain superfamily/Winged helix DNA-binding domain"/>
    <property type="match status" value="1"/>
</dbReference>
<keyword evidence="4" id="KW-1185">Reference proteome</keyword>
<name>A0A1M5XSR5_9FIRM</name>
<reference evidence="3 4" key="1">
    <citation type="submission" date="2016-11" db="EMBL/GenBank/DDBJ databases">
        <authorList>
            <person name="Jaros S."/>
            <person name="Januszkiewicz K."/>
            <person name="Wedrychowicz H."/>
        </authorList>
    </citation>
    <scope>NUCLEOTIDE SEQUENCE [LARGE SCALE GENOMIC DNA]</scope>
    <source>
        <strain evidence="3 4">DSM 10068</strain>
    </source>
</reference>
<dbReference type="AlphaFoldDB" id="A0A1M5XSR5"/>
<evidence type="ECO:0000313" key="3">
    <source>
        <dbReference type="EMBL" id="SHI02799.1"/>
    </source>
</evidence>
<gene>
    <name evidence="3" type="ORF">SAMN02745823_02006</name>
</gene>
<keyword evidence="1" id="KW-0175">Coiled coil</keyword>
<dbReference type="OrthoDB" id="8595425at2"/>
<dbReference type="InterPro" id="IPR036390">
    <property type="entry name" value="WH_DNA-bd_sf"/>
</dbReference>
<sequence length="175" mass="20487">MKDTMLIRLYILSRMLDAPTNPYRIFKEYQGSQTGRFQPIEEAKFYYNIDLLHKQDYISQTSIVPGDNAPSKKMYAVTPKGREFFEDALYKRFAGACSVDDLYLIFPFLEFVDTEKARNILGKRIAELERELENILQAVCESFIVEYAIEKRRFHLKYLKKAQEFIGQAQGGKNK</sequence>
<organism evidence="3 4">
    <name type="scientific">Sporobacter termitidis DSM 10068</name>
    <dbReference type="NCBI Taxonomy" id="1123282"/>
    <lineage>
        <taxon>Bacteria</taxon>
        <taxon>Bacillati</taxon>
        <taxon>Bacillota</taxon>
        <taxon>Clostridia</taxon>
        <taxon>Eubacteriales</taxon>
        <taxon>Oscillospiraceae</taxon>
        <taxon>Sporobacter</taxon>
    </lineage>
</organism>
<evidence type="ECO:0000313" key="4">
    <source>
        <dbReference type="Proteomes" id="UP000183995"/>
    </source>
</evidence>
<dbReference type="SUPFAM" id="SSF46785">
    <property type="entry name" value="Winged helix' DNA-binding domain"/>
    <property type="match status" value="1"/>
</dbReference>
<dbReference type="Pfam" id="PF03551">
    <property type="entry name" value="PadR"/>
    <property type="match status" value="1"/>
</dbReference>
<accession>A0A1M5XSR5</accession>
<evidence type="ECO:0000259" key="2">
    <source>
        <dbReference type="Pfam" id="PF03551"/>
    </source>
</evidence>
<dbReference type="RefSeq" id="WP_073078399.1">
    <property type="nucleotide sequence ID" value="NZ_FQXV01000006.1"/>
</dbReference>
<dbReference type="InterPro" id="IPR036388">
    <property type="entry name" value="WH-like_DNA-bd_sf"/>
</dbReference>
<evidence type="ECO:0000256" key="1">
    <source>
        <dbReference type="SAM" id="Coils"/>
    </source>
</evidence>
<dbReference type="EMBL" id="FQXV01000006">
    <property type="protein sequence ID" value="SHI02799.1"/>
    <property type="molecule type" value="Genomic_DNA"/>
</dbReference>
<dbReference type="Proteomes" id="UP000183995">
    <property type="component" value="Unassembled WGS sequence"/>
</dbReference>
<proteinExistence type="predicted"/>
<dbReference type="STRING" id="1123282.SAMN02745823_02006"/>
<feature type="coiled-coil region" evidence="1">
    <location>
        <begin position="111"/>
        <end position="138"/>
    </location>
</feature>
<protein>
    <submittedName>
        <fullName evidence="3">Transcriptional regulator PadR-like family protein</fullName>
    </submittedName>
</protein>
<feature type="domain" description="Transcription regulator PadR N-terminal" evidence="2">
    <location>
        <begin position="12"/>
        <end position="86"/>
    </location>
</feature>